<dbReference type="InterPro" id="IPR016192">
    <property type="entry name" value="APOBEC/CMP_deaminase_Zn-bd"/>
</dbReference>
<gene>
    <name evidence="4" type="ORF">EDC24_2730</name>
</gene>
<dbReference type="InterPro" id="IPR016193">
    <property type="entry name" value="Cytidine_deaminase-like"/>
</dbReference>
<accession>A0A3N5BWP3</accession>
<dbReference type="InterPro" id="IPR002125">
    <property type="entry name" value="CMP_dCMP_dom"/>
</dbReference>
<dbReference type="GO" id="GO:0002100">
    <property type="term" value="P:tRNA wobble adenosine to inosine editing"/>
    <property type="evidence" value="ECO:0007669"/>
    <property type="project" value="TreeGrafter"/>
</dbReference>
<dbReference type="AlphaFoldDB" id="A0A3N5BWP3"/>
<dbReference type="PROSITE" id="PS00903">
    <property type="entry name" value="CYT_DCMP_DEAMINASES_1"/>
    <property type="match status" value="1"/>
</dbReference>
<dbReference type="OrthoDB" id="9802676at2"/>
<keyword evidence="5" id="KW-1185">Reference proteome</keyword>
<dbReference type="Proteomes" id="UP000276443">
    <property type="component" value="Unassembled WGS sequence"/>
</dbReference>
<dbReference type="Pfam" id="PF00383">
    <property type="entry name" value="dCMP_cyt_deam_1"/>
    <property type="match status" value="1"/>
</dbReference>
<dbReference type="GO" id="GO:0008270">
    <property type="term" value="F:zinc ion binding"/>
    <property type="evidence" value="ECO:0007669"/>
    <property type="project" value="InterPro"/>
</dbReference>
<keyword evidence="2" id="KW-0862">Zinc</keyword>
<dbReference type="EMBL" id="RKRF01000013">
    <property type="protein sequence ID" value="RPF50295.1"/>
    <property type="molecule type" value="Genomic_DNA"/>
</dbReference>
<evidence type="ECO:0000256" key="2">
    <source>
        <dbReference type="ARBA" id="ARBA00022833"/>
    </source>
</evidence>
<organism evidence="4 5">
    <name type="scientific">Aquisalibacillus elongatus</name>
    <dbReference type="NCBI Taxonomy" id="485577"/>
    <lineage>
        <taxon>Bacteria</taxon>
        <taxon>Bacillati</taxon>
        <taxon>Bacillota</taxon>
        <taxon>Bacilli</taxon>
        <taxon>Bacillales</taxon>
        <taxon>Bacillaceae</taxon>
        <taxon>Aquisalibacillus</taxon>
    </lineage>
</organism>
<comment type="caution">
    <text evidence="4">The sequence shown here is derived from an EMBL/GenBank/DDBJ whole genome shotgun (WGS) entry which is preliminary data.</text>
</comment>
<dbReference type="GO" id="GO:0052717">
    <property type="term" value="F:tRNA-specific adenosine-34 deaminase activity"/>
    <property type="evidence" value="ECO:0007669"/>
    <property type="project" value="TreeGrafter"/>
</dbReference>
<sequence length="160" mass="18208">MVNVDELDHEFFMKEAIKEAKVAGERGDLPVGAVIVHEGKIISRGNNQINTKENRTLHAEMSAINQEAPFLKKHARECVLYTSLEPCIMCLSTIVMTNIRHVVYAVDDHYMNMKPFIKSNDYINKRVHSYTGGILENESFEVIQHYDTRMAQLVSTGQPV</sequence>
<name>A0A3N5BWP3_9BACI</name>
<dbReference type="SUPFAM" id="SSF53927">
    <property type="entry name" value="Cytidine deaminase-like"/>
    <property type="match status" value="1"/>
</dbReference>
<feature type="domain" description="CMP/dCMP-type deaminase" evidence="3">
    <location>
        <begin position="7"/>
        <end position="119"/>
    </location>
</feature>
<dbReference type="CDD" id="cd01285">
    <property type="entry name" value="nucleoside_deaminase"/>
    <property type="match status" value="1"/>
</dbReference>
<evidence type="ECO:0000256" key="1">
    <source>
        <dbReference type="ARBA" id="ARBA00022723"/>
    </source>
</evidence>
<evidence type="ECO:0000313" key="4">
    <source>
        <dbReference type="EMBL" id="RPF50295.1"/>
    </source>
</evidence>
<proteinExistence type="predicted"/>
<keyword evidence="1" id="KW-0479">Metal-binding</keyword>
<evidence type="ECO:0000259" key="3">
    <source>
        <dbReference type="PROSITE" id="PS51747"/>
    </source>
</evidence>
<dbReference type="Gene3D" id="3.40.140.10">
    <property type="entry name" value="Cytidine Deaminase, domain 2"/>
    <property type="match status" value="1"/>
</dbReference>
<dbReference type="PROSITE" id="PS51747">
    <property type="entry name" value="CYT_DCMP_DEAMINASES_2"/>
    <property type="match status" value="1"/>
</dbReference>
<dbReference type="PANTHER" id="PTHR11079">
    <property type="entry name" value="CYTOSINE DEAMINASE FAMILY MEMBER"/>
    <property type="match status" value="1"/>
</dbReference>
<dbReference type="PANTHER" id="PTHR11079:SF202">
    <property type="entry name" value="TRNA-SPECIFIC ADENOSINE DEAMINASE"/>
    <property type="match status" value="1"/>
</dbReference>
<reference evidence="4 5" key="1">
    <citation type="submission" date="2018-11" db="EMBL/GenBank/DDBJ databases">
        <title>Genomic Encyclopedia of Type Strains, Phase IV (KMG-IV): sequencing the most valuable type-strain genomes for metagenomic binning, comparative biology and taxonomic classification.</title>
        <authorList>
            <person name="Goeker M."/>
        </authorList>
    </citation>
    <scope>NUCLEOTIDE SEQUENCE [LARGE SCALE GENOMIC DNA]</scope>
    <source>
        <strain evidence="4 5">DSM 18090</strain>
    </source>
</reference>
<evidence type="ECO:0000313" key="5">
    <source>
        <dbReference type="Proteomes" id="UP000276443"/>
    </source>
</evidence>
<dbReference type="RefSeq" id="WP_124223444.1">
    <property type="nucleotide sequence ID" value="NZ_RKRF01000013.1"/>
</dbReference>
<protein>
    <submittedName>
        <fullName evidence="4">tRNA(Adenine34) deaminase</fullName>
    </submittedName>
</protein>